<dbReference type="Proteomes" id="UP000260425">
    <property type="component" value="Segment"/>
</dbReference>
<organism evidence="1 2">
    <name type="scientific">Bacillus phage BSP38</name>
    <dbReference type="NCBI Taxonomy" id="2283013"/>
    <lineage>
        <taxon>Viruses</taxon>
        <taxon>Duplodnaviria</taxon>
        <taxon>Heunggongvirae</taxon>
        <taxon>Uroviricota</taxon>
        <taxon>Caudoviricetes</taxon>
        <taxon>Herelleviridae</taxon>
        <taxon>Bastillevirinae</taxon>
        <taxon>Jeonjuvirus</taxon>
        <taxon>Jeonjuvirus BSP38</taxon>
    </lineage>
</organism>
<evidence type="ECO:0000313" key="2">
    <source>
        <dbReference type="Proteomes" id="UP000260425"/>
    </source>
</evidence>
<gene>
    <name evidence="1" type="ORF">BSP38_064</name>
</gene>
<sequence>MQKEAIYVFNYNGQTVTVDAYVDPIENRRYYGPVGNPYRDTVNYRGTGVTETQTIVAELKSDVYIPDAPAYSKNTHALVYYLPDVDAYAAGNYFELSEGDSETLSPNLTITLLDKI</sequence>
<protein>
    <submittedName>
        <fullName evidence="1">Uncharacterized protein</fullName>
    </submittedName>
</protein>
<organismHost>
    <name type="scientific">Bacillus subtilis</name>
    <dbReference type="NCBI Taxonomy" id="1423"/>
</organismHost>
<reference evidence="1 2" key="1">
    <citation type="submission" date="2018-07" db="EMBL/GenBank/DDBJ databases">
        <title>Complete nucleotide sequence of Bacillus phage BSP38.</title>
        <authorList>
            <person name="Ghosh K."/>
            <person name="Kim K.-P."/>
        </authorList>
    </citation>
    <scope>NUCLEOTIDE SEQUENCE [LARGE SCALE GENOMIC DNA]</scope>
</reference>
<accession>A0A345MJS4</accession>
<evidence type="ECO:0000313" key="1">
    <source>
        <dbReference type="EMBL" id="AXH71106.1"/>
    </source>
</evidence>
<keyword evidence="2" id="KW-1185">Reference proteome</keyword>
<proteinExistence type="predicted"/>
<dbReference type="EMBL" id="MH606185">
    <property type="protein sequence ID" value="AXH71106.1"/>
    <property type="molecule type" value="Genomic_DNA"/>
</dbReference>
<name>A0A345MJS4_BPBSP</name>